<feature type="domain" description="Teneurin-like YD-shell" evidence="3">
    <location>
        <begin position="271"/>
        <end position="522"/>
    </location>
</feature>
<comment type="caution">
    <text evidence="4">The sequence shown here is derived from an EMBL/GenBank/DDBJ whole genome shotgun (WGS) entry which is preliminary data.</text>
</comment>
<keyword evidence="5" id="KW-1185">Reference proteome</keyword>
<dbReference type="InterPro" id="IPR050708">
    <property type="entry name" value="T6SS_VgrG/RHS"/>
</dbReference>
<dbReference type="PANTHER" id="PTHR32305:SF15">
    <property type="entry name" value="PROTEIN RHSA-RELATED"/>
    <property type="match status" value="1"/>
</dbReference>
<dbReference type="PANTHER" id="PTHR32305">
    <property type="match status" value="1"/>
</dbReference>
<reference evidence="4 5" key="1">
    <citation type="submission" date="2022-12" db="EMBL/GenBank/DDBJ databases">
        <title>Dasania phycosphaerae sp. nov., isolated from particulate material of the south coast of Korea.</title>
        <authorList>
            <person name="Jiang Y."/>
        </authorList>
    </citation>
    <scope>NUCLEOTIDE SEQUENCE [LARGE SCALE GENOMIC DNA]</scope>
    <source>
        <strain evidence="4 5">GY-19</strain>
    </source>
</reference>
<accession>A0A9J6RH78</accession>
<dbReference type="Proteomes" id="UP001069090">
    <property type="component" value="Unassembled WGS sequence"/>
</dbReference>
<gene>
    <name evidence="4" type="ORF">O0V09_00625</name>
</gene>
<evidence type="ECO:0000256" key="2">
    <source>
        <dbReference type="SAM" id="MobiDB-lite"/>
    </source>
</evidence>
<name>A0A9J6RH78_9GAMM</name>
<dbReference type="Pfam" id="PF05593">
    <property type="entry name" value="RHS_repeat"/>
    <property type="match status" value="1"/>
</dbReference>
<dbReference type="PRINTS" id="PR00394">
    <property type="entry name" value="RHSPROTEIN"/>
</dbReference>
<dbReference type="InterPro" id="IPR031325">
    <property type="entry name" value="RHS_repeat"/>
</dbReference>
<dbReference type="InterPro" id="IPR056823">
    <property type="entry name" value="TEN-like_YD-shell"/>
</dbReference>
<evidence type="ECO:0000313" key="4">
    <source>
        <dbReference type="EMBL" id="MCZ0863681.1"/>
    </source>
</evidence>
<sequence>MFASQNNQHTCCSNSVDPKRLKPIRISAIVTISASREGCNNSQLGCANDTTHYSYDLRNLQLSETKALDVGTNRKHRYQYDAAGNLSRYLNAKGEVADYRYDDANRLVAVDYFNNVTAADAASPAPVKQVAYHYNNNNQMVGYTDSTSSETRTFTARGKLASVTTHFGSFSKTYSYTYTANGLIKTYTNPENITVSYGYNANKQISSVSIPGQGIISWGDFNWLSPGSMHYPGGSKTLWTQDGLLRQSHRQLQDPASNSLATAAYSYDAESNITAISTEQGDYNFGYDNLYRLSHSDTPVESVHYDYDGVGNRTKALNGGSTLAAYNANNQLQSYGGLSYQYDANGHTIQKTGGSLHPVINYHYDVSQRLQQVDNGNSTLATYSYNPYGQRISKTTAAGTTYYLYTVQGLAGEYDSAGNLIVEYQFKPQSTWMTNPLYQRRASGEYFYYHNDHLGTPQKMVKANGQVVWQAQYGAFGEAFVAVEVVENNLRFPGQYFDGESGLSYNYFRDYDAEVGRYLQSDPIGMNGGLNYYLYAAGGPLVNVDPTGEIVTVGSAAIGAVLGGICAGLQGQSVLGGMLTGAIGGLIPGPLGIAIGAAITQVANPSSCPVGTILGTVANNKVGNAASSNANNKSNNYKNKANKYPSSRGGYNKLAEKYARSAARKSGVFGCVASYAVGRFF</sequence>
<evidence type="ECO:0000313" key="5">
    <source>
        <dbReference type="Proteomes" id="UP001069090"/>
    </source>
</evidence>
<proteinExistence type="predicted"/>
<organism evidence="4 5">
    <name type="scientific">Dasania phycosphaerae</name>
    <dbReference type="NCBI Taxonomy" id="2950436"/>
    <lineage>
        <taxon>Bacteria</taxon>
        <taxon>Pseudomonadati</taxon>
        <taxon>Pseudomonadota</taxon>
        <taxon>Gammaproteobacteria</taxon>
        <taxon>Cellvibrionales</taxon>
        <taxon>Spongiibacteraceae</taxon>
        <taxon>Dasania</taxon>
    </lineage>
</organism>
<dbReference type="EMBL" id="JAPTGG010000001">
    <property type="protein sequence ID" value="MCZ0863681.1"/>
    <property type="molecule type" value="Genomic_DNA"/>
</dbReference>
<feature type="region of interest" description="Disordered" evidence="2">
    <location>
        <begin position="626"/>
        <end position="645"/>
    </location>
</feature>
<keyword evidence="1" id="KW-0677">Repeat</keyword>
<dbReference type="Pfam" id="PF25023">
    <property type="entry name" value="TEN_YD-shell"/>
    <property type="match status" value="1"/>
</dbReference>
<dbReference type="RefSeq" id="WP_258329828.1">
    <property type="nucleotide sequence ID" value="NZ_JAPTGG010000001.1"/>
</dbReference>
<evidence type="ECO:0000256" key="1">
    <source>
        <dbReference type="ARBA" id="ARBA00022737"/>
    </source>
</evidence>
<dbReference type="NCBIfam" id="TIGR03696">
    <property type="entry name" value="Rhs_assc_core"/>
    <property type="match status" value="1"/>
</dbReference>
<evidence type="ECO:0000259" key="3">
    <source>
        <dbReference type="Pfam" id="PF25023"/>
    </source>
</evidence>
<dbReference type="Gene3D" id="2.180.10.10">
    <property type="entry name" value="RHS repeat-associated core"/>
    <property type="match status" value="1"/>
</dbReference>
<protein>
    <submittedName>
        <fullName evidence="4">RHS domain-containing protein</fullName>
    </submittedName>
</protein>
<dbReference type="InterPro" id="IPR022385">
    <property type="entry name" value="Rhs_assc_core"/>
</dbReference>
<dbReference type="InterPro" id="IPR006530">
    <property type="entry name" value="YD"/>
</dbReference>
<dbReference type="NCBIfam" id="TIGR01643">
    <property type="entry name" value="YD_repeat_2x"/>
    <property type="match status" value="2"/>
</dbReference>
<dbReference type="AlphaFoldDB" id="A0A9J6RH78"/>